<organism evidence="5 6">
    <name type="scientific">Pseudoclavibacter helvolus</name>
    <dbReference type="NCBI Taxonomy" id="255205"/>
    <lineage>
        <taxon>Bacteria</taxon>
        <taxon>Bacillati</taxon>
        <taxon>Actinomycetota</taxon>
        <taxon>Actinomycetes</taxon>
        <taxon>Micrococcales</taxon>
        <taxon>Microbacteriaceae</taxon>
        <taxon>Pseudoclavibacter</taxon>
    </lineage>
</organism>
<dbReference type="Proteomes" id="UP000545286">
    <property type="component" value="Unassembled WGS sequence"/>
</dbReference>
<keyword evidence="2" id="KW-0333">Golgi apparatus</keyword>
<protein>
    <recommendedName>
        <fullName evidence="7">GPP34 family phosphoprotein</fullName>
    </recommendedName>
</protein>
<evidence type="ECO:0000256" key="3">
    <source>
        <dbReference type="ARBA" id="ARBA00023121"/>
    </source>
</evidence>
<name>A0A7W4YF30_9MICO</name>
<evidence type="ECO:0000256" key="1">
    <source>
        <dbReference type="ARBA" id="ARBA00004255"/>
    </source>
</evidence>
<dbReference type="AlphaFoldDB" id="A0A7W4YF30"/>
<dbReference type="EMBL" id="JACHWJ010000003">
    <property type="protein sequence ID" value="MBB2958189.1"/>
    <property type="molecule type" value="Genomic_DNA"/>
</dbReference>
<evidence type="ECO:0000313" key="5">
    <source>
        <dbReference type="EMBL" id="MBB2958189.1"/>
    </source>
</evidence>
<dbReference type="Gene3D" id="1.10.3630.10">
    <property type="entry name" value="yeast vps74-n-term truncation variant domain like"/>
    <property type="match status" value="1"/>
</dbReference>
<keyword evidence="4" id="KW-0472">Membrane</keyword>
<evidence type="ECO:0000256" key="2">
    <source>
        <dbReference type="ARBA" id="ARBA00023034"/>
    </source>
</evidence>
<proteinExistence type="predicted"/>
<evidence type="ECO:0000313" key="6">
    <source>
        <dbReference type="Proteomes" id="UP000545286"/>
    </source>
</evidence>
<dbReference type="InterPro" id="IPR008628">
    <property type="entry name" value="GPP34-like"/>
</dbReference>
<dbReference type="Pfam" id="PF05719">
    <property type="entry name" value="GPP34"/>
    <property type="match status" value="1"/>
</dbReference>
<evidence type="ECO:0008006" key="7">
    <source>
        <dbReference type="Google" id="ProtNLM"/>
    </source>
</evidence>
<accession>A0A7W4YF30</accession>
<keyword evidence="3" id="KW-0446">Lipid-binding</keyword>
<reference evidence="5 6" key="1">
    <citation type="submission" date="2020-08" db="EMBL/GenBank/DDBJ databases">
        <title>Sequencing the genomes of 1000 actinobacteria strains.</title>
        <authorList>
            <person name="Klenk H.-P."/>
        </authorList>
    </citation>
    <scope>NUCLEOTIDE SEQUENCE [LARGE SCALE GENOMIC DNA]</scope>
    <source>
        <strain evidence="5 6">DSM 20419</strain>
    </source>
</reference>
<evidence type="ECO:0000256" key="4">
    <source>
        <dbReference type="ARBA" id="ARBA00023136"/>
    </source>
</evidence>
<dbReference type="InterPro" id="IPR038261">
    <property type="entry name" value="GPP34-like_sf"/>
</dbReference>
<dbReference type="GO" id="GO:0070273">
    <property type="term" value="F:phosphatidylinositol-4-phosphate binding"/>
    <property type="evidence" value="ECO:0007669"/>
    <property type="project" value="InterPro"/>
</dbReference>
<dbReference type="GO" id="GO:0005737">
    <property type="term" value="C:cytoplasm"/>
    <property type="evidence" value="ECO:0007669"/>
    <property type="project" value="UniProtKB-ARBA"/>
</dbReference>
<dbReference type="GO" id="GO:0012505">
    <property type="term" value="C:endomembrane system"/>
    <property type="evidence" value="ECO:0007669"/>
    <property type="project" value="UniProtKB-ARBA"/>
</dbReference>
<keyword evidence="6" id="KW-1185">Reference proteome</keyword>
<comment type="subcellular location">
    <subcellularLocation>
        <location evidence="1">Golgi apparatus membrane</location>
        <topology evidence="1">Peripheral membrane protein</topology>
        <orientation evidence="1">Cytoplasmic side</orientation>
    </subcellularLocation>
</comment>
<gene>
    <name evidence="5" type="ORF">FHX72_002334</name>
</gene>
<dbReference type="RefSeq" id="WP_183625133.1">
    <property type="nucleotide sequence ID" value="NZ_JACHWJ010000003.1"/>
</dbReference>
<comment type="caution">
    <text evidence="5">The sequence shown here is derived from an EMBL/GenBank/DDBJ whole genome shotgun (WGS) entry which is preliminary data.</text>
</comment>
<sequence length="249" mass="25860">MDTTGEVTVTVPQAVFLLALDDETGRPLVDRSALAQVLSAAGLIELIMLGRLRIAGSAGTESGVDADAKPGTFVAVGQPLDPAGADANLEALVETAVGRKPDSAVKLIVGFGGPKSEATKLKEGIAGEFVDAGVLGHEEKKFLGGTFSERWPRGENAQLEDSIQAEARALLTGGADPREADRVAAALALLHAVRVLPRVFPDLDRASMSKRAEELVDSAAVAGELGAMIREAQLVMLATVSTLVITTRD</sequence>